<dbReference type="Proteomes" id="UP000242015">
    <property type="component" value="Unassembled WGS sequence"/>
</dbReference>
<evidence type="ECO:0000259" key="1">
    <source>
        <dbReference type="Pfam" id="PF26618"/>
    </source>
</evidence>
<organism evidence="2 3">
    <name type="scientific">Candidatus Marsarchaeota G2 archaeon BE_D</name>
    <dbReference type="NCBI Taxonomy" id="1978158"/>
    <lineage>
        <taxon>Archaea</taxon>
        <taxon>Candidatus Marsarchaeota</taxon>
        <taxon>Candidatus Marsarchaeota group 2</taxon>
    </lineage>
</organism>
<dbReference type="Pfam" id="PF26618">
    <property type="entry name" value="DUF8196"/>
    <property type="match status" value="1"/>
</dbReference>
<protein>
    <recommendedName>
        <fullName evidence="1">DUF8196 domain-containing protein</fullName>
    </recommendedName>
</protein>
<evidence type="ECO:0000313" key="3">
    <source>
        <dbReference type="Proteomes" id="UP000242015"/>
    </source>
</evidence>
<evidence type="ECO:0000313" key="2">
    <source>
        <dbReference type="EMBL" id="PSO08777.1"/>
    </source>
</evidence>
<name>A0A2R6CD05_9ARCH</name>
<dbReference type="AlphaFoldDB" id="A0A2R6CD05"/>
<sequence length="66" mass="7444">MLTHLSVDSKEAGLYSAFDDYWLVCEVTVSLGSSRIDELNQKVEFIKGNRSDLVGFKLIKAVYTIE</sequence>
<accession>A0A2R6CD05</accession>
<reference evidence="2 3" key="1">
    <citation type="submission" date="2017-04" db="EMBL/GenBank/DDBJ databases">
        <title>Novel microbial lineages endemic to geothermal iron-oxide mats fill important gaps in the evolutionary history of Archaea.</title>
        <authorList>
            <person name="Jay Z.J."/>
            <person name="Beam J.P."/>
            <person name="Dlakic M."/>
            <person name="Rusch D.B."/>
            <person name="Kozubal M.A."/>
            <person name="Inskeep W.P."/>
        </authorList>
    </citation>
    <scope>NUCLEOTIDE SEQUENCE [LARGE SCALE GENOMIC DNA]</scope>
    <source>
        <strain evidence="2">BE_D</strain>
    </source>
</reference>
<gene>
    <name evidence="2" type="ORF">B9Q04_03805</name>
</gene>
<dbReference type="InterPro" id="IPR058509">
    <property type="entry name" value="DUF8196"/>
</dbReference>
<dbReference type="EMBL" id="NEXF01000052">
    <property type="protein sequence ID" value="PSO08777.1"/>
    <property type="molecule type" value="Genomic_DNA"/>
</dbReference>
<comment type="caution">
    <text evidence="2">The sequence shown here is derived from an EMBL/GenBank/DDBJ whole genome shotgun (WGS) entry which is preliminary data.</text>
</comment>
<feature type="domain" description="DUF8196" evidence="1">
    <location>
        <begin position="2"/>
        <end position="65"/>
    </location>
</feature>
<proteinExistence type="predicted"/>